<dbReference type="Proteomes" id="UP001642360">
    <property type="component" value="Unassembled WGS sequence"/>
</dbReference>
<keyword evidence="1" id="KW-0812">Transmembrane</keyword>
<evidence type="ECO:0000256" key="1">
    <source>
        <dbReference type="SAM" id="Phobius"/>
    </source>
</evidence>
<dbReference type="EMBL" id="CAUOFW020006736">
    <property type="protein sequence ID" value="CAK9176079.1"/>
    <property type="molecule type" value="Genomic_DNA"/>
</dbReference>
<keyword evidence="3" id="KW-1185">Reference proteome</keyword>
<dbReference type="Gene3D" id="3.90.550.50">
    <property type="match status" value="1"/>
</dbReference>
<dbReference type="AlphaFoldDB" id="A0ABC8U2V0"/>
<proteinExistence type="predicted"/>
<evidence type="ECO:0000313" key="3">
    <source>
        <dbReference type="Proteomes" id="UP001642360"/>
    </source>
</evidence>
<dbReference type="InterPro" id="IPR006740">
    <property type="entry name" value="DUF604"/>
</dbReference>
<accession>A0ABC8U2V0</accession>
<sequence length="660" mass="76371">MSLSPDYENKLIDSNQMSSTHHRLQIGLTSLRSCVSWLFITILVLYVLYSSKFVLNTDGPNCSLPSSLDISTKENLETIPLLKNISITPTDQQKTSIPIIPPKSLRFDTDLKHIVFGIAASSNLWEKRKEYIKLWWRPGKTRGVVWLDKRVSTRRNEGLPEIRISGDTSKFKYTNRQGKRSALRISRVVSETLRLGLKDVRWFVMGDDDTVFIVENVVRVLSKYDHNQFYYIGSSSESHIQNILFSYSMAYGGGGFAISYPLAKELEKMQDRCIQRYPGLYGSDDRMQACMAELGVPLTKEPGFHQYDVYGNLLGLLGAHPVFPLVSLHHLDVVDPIFQGMTRVQGLRRLFESIKLDSASIIQQSICYDKKRDWSISVSWGYVVQIIRGVISPRELEMPTRTFLNWYKRADYTAYAFNTRPVSRQPCQKPFIFYMTSSKYDQGRKQYDVYGNLLGLLGAHPVFPLVSLHHLDVVDPIFQGMTRVQGLRRLFESIKLDSASIIQQSICYDKKRDWSISVSWGYVVQIIRGVISPRELEMPTRTFLNWYKRADYTAYAFNTRPVSRQPCQKPFIFYMTSSKYDQGRKQVFGVYSLHRDRYPYCRWKSDSPEKINSIVVLKRPDGLRWQKSPRRDCCRVLPSRQNSTLYIWVGNCREGEISEL</sequence>
<dbReference type="FunFam" id="3.90.550.50:FF:000006">
    <property type="entry name" value="Fringe-related protein-like"/>
    <property type="match status" value="1"/>
</dbReference>
<organism evidence="2 3">
    <name type="scientific">Ilex paraguariensis</name>
    <name type="common">yerba mate</name>
    <dbReference type="NCBI Taxonomy" id="185542"/>
    <lineage>
        <taxon>Eukaryota</taxon>
        <taxon>Viridiplantae</taxon>
        <taxon>Streptophyta</taxon>
        <taxon>Embryophyta</taxon>
        <taxon>Tracheophyta</taxon>
        <taxon>Spermatophyta</taxon>
        <taxon>Magnoliopsida</taxon>
        <taxon>eudicotyledons</taxon>
        <taxon>Gunneridae</taxon>
        <taxon>Pentapetalae</taxon>
        <taxon>asterids</taxon>
        <taxon>campanulids</taxon>
        <taxon>Aquifoliales</taxon>
        <taxon>Aquifoliaceae</taxon>
        <taxon>Ilex</taxon>
    </lineage>
</organism>
<gene>
    <name evidence="2" type="ORF">ILEXP_LOCUS45916</name>
</gene>
<feature type="transmembrane region" description="Helical" evidence="1">
    <location>
        <begin position="26"/>
        <end position="49"/>
    </location>
</feature>
<dbReference type="PANTHER" id="PTHR10811">
    <property type="entry name" value="FRINGE-RELATED"/>
    <property type="match status" value="1"/>
</dbReference>
<evidence type="ECO:0000313" key="2">
    <source>
        <dbReference type="EMBL" id="CAK9176079.1"/>
    </source>
</evidence>
<keyword evidence="1" id="KW-1133">Transmembrane helix</keyword>
<keyword evidence="1" id="KW-0472">Membrane</keyword>
<name>A0ABC8U2V0_9AQUA</name>
<protein>
    <submittedName>
        <fullName evidence="2">Uncharacterized protein</fullName>
    </submittedName>
</protein>
<reference evidence="2 3" key="1">
    <citation type="submission" date="2024-02" db="EMBL/GenBank/DDBJ databases">
        <authorList>
            <person name="Vignale AGUSTIN F."/>
            <person name="Sosa J E."/>
            <person name="Modenutti C."/>
        </authorList>
    </citation>
    <scope>NUCLEOTIDE SEQUENCE [LARGE SCALE GENOMIC DNA]</scope>
</reference>
<dbReference type="Pfam" id="PF04646">
    <property type="entry name" value="DUF604"/>
    <property type="match status" value="1"/>
</dbReference>
<comment type="caution">
    <text evidence="2">The sequence shown here is derived from an EMBL/GenBank/DDBJ whole genome shotgun (WGS) entry which is preliminary data.</text>
</comment>